<gene>
    <name evidence="1" type="ORF">SAMN05421812_101698</name>
</gene>
<dbReference type="EMBL" id="FZPH01000001">
    <property type="protein sequence ID" value="SNS76424.1"/>
    <property type="molecule type" value="Genomic_DNA"/>
</dbReference>
<dbReference type="Proteomes" id="UP000198362">
    <property type="component" value="Unassembled WGS sequence"/>
</dbReference>
<dbReference type="AlphaFoldDB" id="A0A239H840"/>
<evidence type="ECO:0000313" key="1">
    <source>
        <dbReference type="EMBL" id="SNS76424.1"/>
    </source>
</evidence>
<sequence length="166" mass="17684">MRAPLPYLVAGPPRSTPLRRVSHPVRAAAAYLALPAASDGLRLFAVALYSTAVDDPRTAAEAAAMCVAHRRRRPIRPTIVRTTMASAVNLPNLCERATLTTADVTFAELDGPVHDAWMCAAGWRTAEGLRAVAVGVGTAGRAAFDEADALAMLARLRLRTRRATRG</sequence>
<organism evidence="1 2">
    <name type="scientific">Asanoa hainanensis</name>
    <dbReference type="NCBI Taxonomy" id="560556"/>
    <lineage>
        <taxon>Bacteria</taxon>
        <taxon>Bacillati</taxon>
        <taxon>Actinomycetota</taxon>
        <taxon>Actinomycetes</taxon>
        <taxon>Micromonosporales</taxon>
        <taxon>Micromonosporaceae</taxon>
        <taxon>Asanoa</taxon>
    </lineage>
</organism>
<protein>
    <submittedName>
        <fullName evidence="1">Uncharacterized protein</fullName>
    </submittedName>
</protein>
<proteinExistence type="predicted"/>
<evidence type="ECO:0000313" key="2">
    <source>
        <dbReference type="Proteomes" id="UP000198362"/>
    </source>
</evidence>
<dbReference type="RefSeq" id="WP_179266031.1">
    <property type="nucleotide sequence ID" value="NZ_FZPH01000001.1"/>
</dbReference>
<name>A0A239H840_9ACTN</name>
<reference evidence="1 2" key="1">
    <citation type="submission" date="2017-06" db="EMBL/GenBank/DDBJ databases">
        <authorList>
            <person name="Kim H.J."/>
            <person name="Triplett B.A."/>
        </authorList>
    </citation>
    <scope>NUCLEOTIDE SEQUENCE [LARGE SCALE GENOMIC DNA]</scope>
    <source>
        <strain evidence="1 2">CGMCC 4.5593</strain>
    </source>
</reference>
<keyword evidence="2" id="KW-1185">Reference proteome</keyword>
<accession>A0A239H840</accession>